<dbReference type="RefSeq" id="WP_277418234.1">
    <property type="nucleotide sequence ID" value="NZ_CP119083.1"/>
</dbReference>
<protein>
    <submittedName>
        <fullName evidence="1">Uncharacterized protein</fullName>
    </submittedName>
</protein>
<gene>
    <name evidence="1" type="ORF">PX653_12785</name>
</gene>
<evidence type="ECO:0000313" key="1">
    <source>
        <dbReference type="EMBL" id="WEF35584.1"/>
    </source>
</evidence>
<accession>A0ABY8BMJ4</accession>
<reference evidence="1 2" key="1">
    <citation type="submission" date="2023-02" db="EMBL/GenBank/DDBJ databases">
        <title>Gemone sequence of Telluria chitinolytica ACM 3522T.</title>
        <authorList>
            <person name="Frediansyah A."/>
            <person name="Miess H."/>
            <person name="Gross H."/>
        </authorList>
    </citation>
    <scope>NUCLEOTIDE SEQUENCE [LARGE SCALE GENOMIC DNA]</scope>
    <source>
        <strain evidence="1 2">ACM 3522</strain>
    </source>
</reference>
<sequence>MSPAPTLQFLPLSFSSLLRQLPPDTVVDDNPDEALTAAQMAELLDARDGAGLSWLQDVLAMFCAALEGVATDGDVQPVDEQLVELARISDFTPLQQLLQIELFDGAVVLCHPELGNVTKEQLLADLPRHGAITVAYGAAVFSIFRELLADEDVDESAAAGLEA</sequence>
<organism evidence="1 2">
    <name type="scientific">Pseudoduganella chitinolytica</name>
    <dbReference type="NCBI Taxonomy" id="34070"/>
    <lineage>
        <taxon>Bacteria</taxon>
        <taxon>Pseudomonadati</taxon>
        <taxon>Pseudomonadota</taxon>
        <taxon>Betaproteobacteria</taxon>
        <taxon>Burkholderiales</taxon>
        <taxon>Oxalobacteraceae</taxon>
        <taxon>Telluria group</taxon>
        <taxon>Pseudoduganella</taxon>
    </lineage>
</organism>
<evidence type="ECO:0000313" key="2">
    <source>
        <dbReference type="Proteomes" id="UP001216510"/>
    </source>
</evidence>
<name>A0ABY8BMJ4_9BURK</name>
<proteinExistence type="predicted"/>
<dbReference type="Proteomes" id="UP001216510">
    <property type="component" value="Chromosome"/>
</dbReference>
<keyword evidence="2" id="KW-1185">Reference proteome</keyword>
<dbReference type="EMBL" id="CP119083">
    <property type="protein sequence ID" value="WEF35584.1"/>
    <property type="molecule type" value="Genomic_DNA"/>
</dbReference>